<keyword evidence="1" id="KW-0677">Repeat</keyword>
<protein>
    <submittedName>
        <fullName evidence="3">BspA family leucine-rich repeat surface protein</fullName>
    </submittedName>
</protein>
<dbReference type="Proteomes" id="UP000475249">
    <property type="component" value="Unassembled WGS sequence"/>
</dbReference>
<dbReference type="PANTHER" id="PTHR46343:SF2">
    <property type="entry name" value="SUSHI_VON WILLEBRAND FACTOR TYPE A_EGF_PENTRAXIN DOMAIN-CONTAINING 1"/>
    <property type="match status" value="1"/>
</dbReference>
<dbReference type="InterPro" id="IPR013783">
    <property type="entry name" value="Ig-like_fold"/>
</dbReference>
<feature type="non-terminal residue" evidence="3">
    <location>
        <position position="5887"/>
    </location>
</feature>
<accession>A0A6L9EI41</accession>
<evidence type="ECO:0000313" key="4">
    <source>
        <dbReference type="Proteomes" id="UP000475249"/>
    </source>
</evidence>
<name>A0A6L9EI41_9FLAO</name>
<proteinExistence type="predicted"/>
<evidence type="ECO:0000256" key="1">
    <source>
        <dbReference type="ARBA" id="ARBA00022737"/>
    </source>
</evidence>
<evidence type="ECO:0000313" key="3">
    <source>
        <dbReference type="EMBL" id="NAS14464.1"/>
    </source>
</evidence>
<dbReference type="InterPro" id="IPR011889">
    <property type="entry name" value="Liste_lipo_26"/>
</dbReference>
<feature type="domain" description="HYR" evidence="2">
    <location>
        <begin position="736"/>
        <end position="823"/>
    </location>
</feature>
<dbReference type="InterPro" id="IPR022409">
    <property type="entry name" value="PKD/Chitinase_dom"/>
</dbReference>
<dbReference type="SMART" id="SM00089">
    <property type="entry name" value="PKD"/>
    <property type="match status" value="4"/>
</dbReference>
<organism evidence="3 4">
    <name type="scientific">Poritiphilus flavus</name>
    <dbReference type="NCBI Taxonomy" id="2697053"/>
    <lineage>
        <taxon>Bacteria</taxon>
        <taxon>Pseudomonadati</taxon>
        <taxon>Bacteroidota</taxon>
        <taxon>Flavobacteriia</taxon>
        <taxon>Flavobacteriales</taxon>
        <taxon>Flavobacteriaceae</taxon>
        <taxon>Poritiphilus</taxon>
    </lineage>
</organism>
<keyword evidence="4" id="KW-1185">Reference proteome</keyword>
<sequence length="5887" mass="622819">MRINYHMGLKGLLFIFLIFFGTTTGLFAQSEFIATWKTNNSGPSNNNSITIPATGTYDVDVGNDGSYELLDQTGTTTLNITTYGYTAGQIQVALRNAASGNGTLTRISFINGGDKLKLLSVDQWGSSISWSSMGGAFYGCTNLEVKATDAPDMSQATSMESMFHGCTSLTGTMGFSNWNTASIIYMQNLFNGASSFNGDISSWNTGSVFTMLGMFQGATAFNVDIGSWNTSSVIQMGNMFSGASVFDQDLGDWGLGSLANGGGMLDNSGLSIDNWDATLIGWHAQGFTNTPTVGASGLVYCKAGIERAALTLNITGDSAEPSLPTARCHPGITLGFNSNGIANITNHWVDTGSSDPCGIASYVIDNSSFRTSGTRIVTLTVTDNTGNVSTCTTPVTVVGYATFLTTWDTTKSGTSDNNSITIPASGNYDVDIGHDGTYDLFDQTGTITVDVTNYIDYGDPARNNYSAGEIKVALRNATFRNNEYGTLDRINFNNTGDKQKLLSVDQWGSSIAWSSMAGAFYGCTNLEVKASDAPDLSGVTDMGNMFRGCTSLTGATGLSNWNTAKVTGMRYMFSRASAFNGDIGSWNTAGVTDMEGMFSWASSFNVDIGSWDTRKVTKMNSMFATASTFDQDISFKEDTGSWNTGSVTNMNSMFNSAVAFDQDLGNWDLGALGSGIGMFNNSGLSIGNWDATLIGWHNQGFNNSVTIGAYPLVYCAASTERAALISSGVNIVGDSAETTDPIAKCKSAVDFRLEPGIGGNMMTTLDPALIDDGSSDICGIASLSLSPASFDISDSNEDRTVTLTVTDNSGRVSTCTTTVSISPYSSSNFITTWDTTKTSSDSSDGNSIRLPFGGTFDVDIGNDGTYELTNQGRSVYSPLTVDVTTYGYQPGEIQVAIRSNSTRPPANGSNWNTLVRIWFDDDTNDSEKILSVDQWGTTKWYRLGGAFVDCVNLDVKATDVPNLSEMNKHTGIGTGLSAMFINCRSLKGNNSFANWNVSTIPNMASMFQGAVLFNQDIGSWNTSSVTNMGAILRNARAFDQDLGDWDMEQVTKADKMLDNTGISVDNWDATIVGWDKQDFTNTVTIGGGGLVYCKAYEERARLTLNISDSAEDTPPTANCKEDVLLEYGDDYKAVLKTDDVNDNSTDDCLDDGDTVSLKLSKTDFTSSDLGVNTVTLTVTDPNGNTATCETTVIVGYAPTAYFVTTWDTTKPGSSNSNSITIPATGTYDVDVGNDGDYDLYSQSGPITINVTQYKDLNNTNYTAGEIEVTLRSASSTNGLSRINFGDLSNGGDGPKLISVDQWGTNTLWTTMEDAFYGCTNLDVLATDAPNLSKVTNMSHMFSGCAALTGTTTNNFSNWNTSKVSDMYSMFKGASSFNRNIGSWDTSSVTDMSYMFNGASAFNQNNIGLWNTASVTDMGNMFNGASAFNGNISSWNTSSVGEMDYMFNGASAFNGNIGSWDTSNVSDMGNMFNGASAFDQNIGSWNTGKVTNMSGMFRSATTFDQNIGSWNVSSVTSMDAMFLGASGFDQDLSAWDLGQLVSASNMLDNSGLSSDSWDATLIGWHAQGFTSTPTIGALNLAYCKAYTERASMTNITGDGLATTQPTANCQQEVTLRLDSSGSATLTTDLVDDGSDGCGNFSLSLSQTSFTTTHIGRRTVTLTVTDPNSNTNTCTTMLTVEDPTTVFVTTWDTAKSGSSSSNSITIPASGTYDVDLGNDGSYELLDQTGEITVDVTTHNYTAGQIQVALRNATSGNADLASIKFNNTGDKQKLLSVDQWGSDISWTSMEAAFYGCANMDVKATDAPDLGNVTIVSDMFNGCAALVGTTTNNFNNWNTSKVTDMDGMFKGASGFAKNIGSWNVSGVTDMADMFNGASAFNGNIASWNVSGVTDMAGMLNGANAFNQDIGSWNTTSVNDMNSMFYGSSAFDQDISSWNTGSVIDMASMFYDASTFNQDIGSWNTSKVTDMGNMFYGASAFDQDLGDWDMAKVTTGTDMLNNSGLSIDNWDATLIGWHSQNFSNTPTIGALGLVYCKAGTERSELITNSLNITGDSAETTKPTAECKTATFTLGDQFSAELVDNGSSDDCGSVSLSVSTSNFTIFDLGANTVTLTVTDPNGNTDSCNATVNVVFLSENLFLTTWDTTKSGSSNSNSITIPATGTYHVDLGNDGTFELLNQTGTTTIDVTTYDNPTTSSKFTAGQIQVAIQSASANPMTRIHFNNGGDRRKLLSVDQWGSGITWSTMEGAFHGCLNMEVKATDAPDLSGLTNLSKMFHNCSSLKGTTGLSGWNVATVTDMSRMFYLARTFNADIGSWDVSKVTDMSEMFTGSSSFTGTASLSNWNVSSVTDMSYMFAAASVFNADIGSWDTRSVTDMSWMFRFASAFDQDLSTWNVSGVTNMLNMFRATDVFDQDLSAWDTGSVSNMSGMFAYTKAFNGDISSWNTSGVNDMSGMFFQATVFNRDISSWITGSVTNMNSMFRDASAFNQNISSWNTSSVINMGYMFYGASAFNADIGLWNTSQVTDMWSTFSGATTFDQDLGSWDLEKVTNGTAMLNNSGLSVDSWDNTLIGWHGQGFTNTVTIGASGLVYCKATAERAALTLNITGDSGETAKPTARCKATELQLDSNGTATLNAALVDDGSSDTCGDVSLGLSKTSFTTADIGTNSVTLTVTDPNGNTETCSATVTVVDFSTFITTWDTTKSGTSNSNSITIPAVGTYDVDLGNDGSYELLDQTGTITVDVTTHSYTAGEIQLAFRDAVSGNGTLTGIQFNNTGDKDKLLSVDQWGSILWSTMADAFHGCSNLEVLASDVPDLSAVTNMSNMFAYASTFNADISSWNTSGVTDMGSMFKGASAFNKNIGSWIVSGVTDMADMFNGASAFNGNIGSWLVSSVTDMAGMFNGASAFNQDIGSWNTSSATNMDSMFYSASAFNKNIGSWNVSGVIDMADMFNGASAFNGNIGSWLVSGVTDMAGMFNGASGFDQDIGSWNTTEVTNMLSMFKDATAFNQDLGDWDLGKLTDGGGMLDNSGLSVANWDATLIGWESQDFTNTPAIGASGLIYCTATAERAVLISEGFNITGDSPEDTDPTAQCQAVTLELATDGTATLDPSLVDNGSSDTCGDVALSLSQTSFTSADLGTNTVSLTVTDPNGNTDTCDATVVVLDPTSVFVTTWDTSQSGTSDGNSITIPATGTYDVDLGHDGSYELLDQTGTITIDVTAYGHTAGEVQVALRNAVSGTGDLTRIHFDNKDDSKKLLSVDQWGSSISWSTMASAFYGCTNLDVLASDAPNLSSLTSMYRMFSRCTSLQGMTGFSNWNTSSVTNMSFMFDAASAFNGDIGAWNTSSVGTMNFMFRDASSFNQDIGSWNTSGLNRLVSMFSGASAFDQDLGDWDLDGLRNGADMLNGSGLSMANWDATLIGWYDQGFTNTVTIGASGLFYCTAGTQRAALTLNITGDNAETTEPTAQCKPAKLQLNATGSATLTTAMVDSGSNDACGNVSLSLSQTIFTTADLGPNTVTLTATDPNENTNSCQATVTVENSTSPFVTTWDTTKSGTSDAKSITIPAVGTYDVDLGNDGIYDLFDQTGAITIDVTAYGQTAGEVQVALRNAASSSTALFRIHFNNANDKQKLLSVDQWGSSISWSSMAAAFYGCSNLSVSASDVPDLSNVTSMSYTFAGVSSFNADISSWNTSQVTDMSGMFLGATIFNQDISSWDTSSVTDMNSMFFLARSFDQDISSWNTSIITRMDGMFASASAFNQDIGSWNTESVTNMRFMFTNASLFDQDIGSWNTSNVTDMGNLFQNATAFDQDLGNWDLEKVINGGNLLSGSGLSVENWDATLIGWHGQEFTNTAAIGASGLVYCRAVTERSALTLNIVGDSKATTQPTAQCKVATIQLGPNGTTTLTPDLVNSGSDGCGISLGVAPSNFDTSHIGDNEVTLTVTDSGGTAKTCKTTVTVLANTDPKSVFVTTWNTTRPGTSNGNSFIIPVTGTYDVDLGNDGTYELLDQTGIITIDITTYGYTAGEIQIALRNADSGNGTLNGISFDPFMMGLVDSKKLLSVDQWGSDISWSTMASAFLGCTNLDVKATDAPDLSKVTSMSSMFQGCASLKGNSSFSDWNTSGVTNMGSVFNGATLFNADVGSWNTSKVSNMSSMFRFASAFDKDISSWNTSSVTNMFSMFRSASAFNQDIGSWETGSVTNKQWMLQNATAFDQDLGDWDLGVLTNGIDMLSNSGLSMANWDATIIGWHTQNFHLTPAFTIGASGLVYCKTKTERAAFGSNIINDALETIKPTVVCKATTIYLGTDGTASLTSDLVDNGSSDSCGSVTMSLSKTSFTALELGANTVTLTVNDSNGNSDTCDATVTVADNTNPTAKCKDITVRLNATGSATITAADIDDDSSDNSGTAVSLSLDTYTFTAVGTSTVTLTVTDSSSNTATCNATVTVVAYPATTFVSTWDTAKSGTSNSNSITIPATGTYDVDLGNDGTYELLDQSGTIVVDVTNYNYTAGEIQLALRNATSGNGDLTRIYFNNSGDKEKLLSIDQWGSAISWSSMEGAFYGCSYLDVKATDAPDLSSLNSMSNMFRGCTALKGIIPNNFSDWNTSKVTNMSSLFNGAGTFNQDIGSWNTSSVTNMNSLFLNAVAFDHDLGAWDIGQLTDGDKMLDISGLSVASWDATLIGWHGQGFNNTTTIGASGLIYCTAGSQREALTLNITGDSAETIKPESNCKAVTLQLDTKGTATLTTDLVDDGSNDTCGNVLLKLSRSSFTTADIGTTTVTLTVTDPNGNENSCDATVTVVAYPTTTFLSTWNTTNSGSSNSNSITIPATGTYDVDLGGDGTYELSDQAGTTTIDVTVYGHTAGEIQIALRNAASGAGSLERIHFNKTGDRQKLLSIDQWGSSIAWSTMEGAFWGCTNLDVLATDKPNLSNVTKMSWMFAECFSLEGTATNNFSAWNTGGVTDMQSMFGLAEKFNQNIGNWNVSKVTNMAYMFYEATVFNQNIGSWNTSNVTNMDSMFYSAYDFDQDIGSWVVGNVTNMYEMFYFAQNFNQDIGGWDVSKVTNMRGMLYHAEKFNQNIGSWNVGKVTNMDSMFQSANAFDQDIGSWDTSSVSNMSSMFRSSRAFNGDISLWNTSGATSMREIFSGAIAFNQDISNWDTSSVTNMDSMFNSATVFNADISSWNTSKVTSMAEMFRNATAFDQDLGSWDVGGVTDMNSMFSGASAFNVDITSWNTSSVTDMNQMFQNATAFDQDLGSWDLGKLTNGGAMLDGSRLSMENWDATLIGWHAQDFTNTPTIGASGLEYCTAETERSELILNSLNITGDSAETTPPTASNPTAVSVQCSSNVPAVDIAVVTDAADNCTTSPTVTFVSDVSDGNSNPETITRTYRVTDGAGNSTDVTQTITVEDTTAPTASNPAAISAQCSAPASDITVVTDEADNCTANPTVTFVSDVSDGNSNPETITRTYRVTDGAGNSTDVTQTITINDTTAPTASNPATITAQCSAPASDITVVTDAADNCTASPTVTFVSDVSDGNSNPETITRTYRITDGAGNSKDVTQTITINDTTSPTASNPAAISAQCSAPASDISVVTDEADNCTANPTVTFVSDVSDGNSNPETITRTYRVTDGAGNSTDVTQTITVEDTTAPTASNPAAISAQCSAPASDITVVTDAADNCTANPTVTFVSDVSDGNSNPETITRTYRITDGAGNSKDVTQTITINDTTSPTASNPAAISAQCSAPASDISVVTDEADNCTANPTVTFVSDVSDGNSNPETITRTYRVTDGAGNSKDVTQSITINDTTAPTASNPAAISAQCSAPASDISVVTDEADNCGTPTVTFVSDVSDGNSNPETITRTYRVTDGAGNSKDVTQSITINDTTAPTASNPAAISAQCSAPASDI</sequence>
<dbReference type="Gene3D" id="2.60.40.10">
    <property type="entry name" value="Immunoglobulins"/>
    <property type="match status" value="1"/>
</dbReference>
<dbReference type="PROSITE" id="PS50825">
    <property type="entry name" value="HYR"/>
    <property type="match status" value="2"/>
</dbReference>
<gene>
    <name evidence="3" type="ORF">GTQ38_20810</name>
</gene>
<dbReference type="RefSeq" id="WP_161437512.1">
    <property type="nucleotide sequence ID" value="NZ_WXYO01000012.1"/>
</dbReference>
<evidence type="ECO:0000259" key="2">
    <source>
        <dbReference type="PROSITE" id="PS50825"/>
    </source>
</evidence>
<reference evidence="3 4" key="1">
    <citation type="submission" date="2020-01" db="EMBL/GenBank/DDBJ databases">
        <title>Bacteria diversity of Porities sp.</title>
        <authorList>
            <person name="Wang G."/>
        </authorList>
    </citation>
    <scope>NUCLEOTIDE SEQUENCE [LARGE SCALE GENOMIC DNA]</scope>
    <source>
        <strain evidence="3 4">R33</strain>
    </source>
</reference>
<dbReference type="PANTHER" id="PTHR46343">
    <property type="entry name" value="HYR DOMAIN-CONTAINING PROTEIN"/>
    <property type="match status" value="1"/>
</dbReference>
<dbReference type="Pfam" id="PF03382">
    <property type="entry name" value="DUF285"/>
    <property type="match status" value="15"/>
</dbReference>
<dbReference type="InterPro" id="IPR043555">
    <property type="entry name" value="SRPX-like"/>
</dbReference>
<dbReference type="NCBIfam" id="TIGR02167">
    <property type="entry name" value="Liste_lipo_26"/>
    <property type="match status" value="30"/>
</dbReference>
<dbReference type="EMBL" id="WXYO01000012">
    <property type="protein sequence ID" value="NAS14464.1"/>
    <property type="molecule type" value="Genomic_DNA"/>
</dbReference>
<feature type="domain" description="HYR" evidence="2">
    <location>
        <begin position="4355"/>
        <end position="4435"/>
    </location>
</feature>
<dbReference type="InterPro" id="IPR003410">
    <property type="entry name" value="HYR_dom"/>
</dbReference>
<comment type="caution">
    <text evidence="3">The sequence shown here is derived from an EMBL/GenBank/DDBJ whole genome shotgun (WGS) entry which is preliminary data.</text>
</comment>
<dbReference type="InterPro" id="IPR005046">
    <property type="entry name" value="DUF285"/>
</dbReference>